<name>A0A4C2EA55_9SACH</name>
<feature type="chain" id="PRO_5020239818" evidence="1">
    <location>
        <begin position="22"/>
        <end position="435"/>
    </location>
</feature>
<evidence type="ECO:0000256" key="1">
    <source>
        <dbReference type="SAM" id="SignalP"/>
    </source>
</evidence>
<dbReference type="EMBL" id="BIMX01000009">
    <property type="protein sequence ID" value="GCE99232.1"/>
    <property type="molecule type" value="Genomic_DNA"/>
</dbReference>
<evidence type="ECO:0000313" key="2">
    <source>
        <dbReference type="EMBL" id="GCE99232.1"/>
    </source>
</evidence>
<keyword evidence="3" id="KW-1185">Reference proteome</keyword>
<organism evidence="2 3">
    <name type="scientific">Zygosaccharomyces mellis</name>
    <dbReference type="NCBI Taxonomy" id="42258"/>
    <lineage>
        <taxon>Eukaryota</taxon>
        <taxon>Fungi</taxon>
        <taxon>Dikarya</taxon>
        <taxon>Ascomycota</taxon>
        <taxon>Saccharomycotina</taxon>
        <taxon>Saccharomycetes</taxon>
        <taxon>Saccharomycetales</taxon>
        <taxon>Saccharomycetaceae</taxon>
        <taxon>Zygosaccharomyces</taxon>
    </lineage>
</organism>
<feature type="signal peptide" evidence="1">
    <location>
        <begin position="1"/>
        <end position="21"/>
    </location>
</feature>
<gene>
    <name evidence="2" type="ORF">ZYGM_000376</name>
</gene>
<dbReference type="AlphaFoldDB" id="A0A4C2EA55"/>
<evidence type="ECO:0000313" key="3">
    <source>
        <dbReference type="Proteomes" id="UP000301737"/>
    </source>
</evidence>
<accession>A0A4C2EA55</accession>
<dbReference type="OrthoDB" id="4024574at2759"/>
<sequence>MILRILWYLSTWLYFYRVSQAAPVGNKISKALETQDKICSMKYSENEGSYKKMFETFSGLSLPTILREYNKKPYTGFKFLRAYNIQLWNLRITSKIDVIFCRKGKIKWKVEQPLADDINWTRPLCVYTPDAVIETTITGPKHRRTSKERALEDLNNFHCFKFARRKKYTNRKASLFFPRSWVGGMFYCDLEDEQKLRALHNMEGNLQFKKYEGQDLCDMQNSMPLMPMQSDDYSKNWIEFSNLVADKLLSRVFKPQITKYVPYINTPNDAFSRLNFVNDSNESVVTTGILNWGKPFREQALEVFHRNKIYTNNEGPWFSEIAVDEKYQISSEDISLWQTWMDHAITKLVNLTDKPSKSFVSSMATDIRNNATSNCYLKDLYKKLLGKVESKIWNRLQLRDKIISILGDDPERLQYLQTQWKNLQMNCEKFYYSYE</sequence>
<reference evidence="2 3" key="1">
    <citation type="submission" date="2019-01" db="EMBL/GenBank/DDBJ databases">
        <title>Draft Genome Sequencing of Zygosaccharomyces mellis Ca-7.</title>
        <authorList>
            <person name="Shiwa Y."/>
            <person name="Kanesaki Y."/>
            <person name="Ishige T."/>
            <person name="Mura K."/>
            <person name="Hori T."/>
            <person name="Tamura T."/>
        </authorList>
    </citation>
    <scope>NUCLEOTIDE SEQUENCE [LARGE SCALE GENOMIC DNA]</scope>
    <source>
        <strain evidence="2 3">Ca-7</strain>
    </source>
</reference>
<keyword evidence="1" id="KW-0732">Signal</keyword>
<protein>
    <submittedName>
        <fullName evidence="2">Uncharacterized protein</fullName>
    </submittedName>
</protein>
<dbReference type="Proteomes" id="UP000301737">
    <property type="component" value="Unassembled WGS sequence"/>
</dbReference>
<proteinExistence type="predicted"/>
<comment type="caution">
    <text evidence="2">The sequence shown here is derived from an EMBL/GenBank/DDBJ whole genome shotgun (WGS) entry which is preliminary data.</text>
</comment>